<evidence type="ECO:0000256" key="4">
    <source>
        <dbReference type="ARBA" id="ARBA00022759"/>
    </source>
</evidence>
<dbReference type="SUPFAM" id="SSF54786">
    <property type="entry name" value="YcfA/nrd intein domain"/>
    <property type="match status" value="1"/>
</dbReference>
<protein>
    <submittedName>
        <fullName evidence="8">Addiction module toxin, HicA family</fullName>
    </submittedName>
</protein>
<gene>
    <name evidence="8" type="ORF">CQW49_05150</name>
</gene>
<keyword evidence="3" id="KW-0540">Nuclease</keyword>
<keyword evidence="9" id="KW-1185">Reference proteome</keyword>
<evidence type="ECO:0000256" key="6">
    <source>
        <dbReference type="ARBA" id="ARBA00022884"/>
    </source>
</evidence>
<dbReference type="Pfam" id="PF07927">
    <property type="entry name" value="HicA_toxin"/>
    <property type="match status" value="1"/>
</dbReference>
<evidence type="ECO:0000256" key="3">
    <source>
        <dbReference type="ARBA" id="ARBA00022722"/>
    </source>
</evidence>
<organism evidence="8 9">
    <name type="scientific">Methylosinus trichosporium (strain ATCC 35070 / NCIMB 11131 / UNIQEM 75 / OB3b)</name>
    <dbReference type="NCBI Taxonomy" id="595536"/>
    <lineage>
        <taxon>Bacteria</taxon>
        <taxon>Pseudomonadati</taxon>
        <taxon>Pseudomonadota</taxon>
        <taxon>Alphaproteobacteria</taxon>
        <taxon>Hyphomicrobiales</taxon>
        <taxon>Methylocystaceae</taxon>
        <taxon>Methylosinus</taxon>
    </lineage>
</organism>
<comment type="similarity">
    <text evidence="1">Belongs to the HicA mRNA interferase family.</text>
</comment>
<evidence type="ECO:0000256" key="7">
    <source>
        <dbReference type="ARBA" id="ARBA00023016"/>
    </source>
</evidence>
<dbReference type="GO" id="GO:0003729">
    <property type="term" value="F:mRNA binding"/>
    <property type="evidence" value="ECO:0007669"/>
    <property type="project" value="InterPro"/>
</dbReference>
<proteinExistence type="inferred from homology"/>
<accession>A0A2D2CXD5</accession>
<evidence type="ECO:0000256" key="2">
    <source>
        <dbReference type="ARBA" id="ARBA00022649"/>
    </source>
</evidence>
<evidence type="ECO:0000313" key="9">
    <source>
        <dbReference type="Proteomes" id="UP000230709"/>
    </source>
</evidence>
<dbReference type="GO" id="GO:0016787">
    <property type="term" value="F:hydrolase activity"/>
    <property type="evidence" value="ECO:0007669"/>
    <property type="project" value="UniProtKB-KW"/>
</dbReference>
<evidence type="ECO:0000256" key="1">
    <source>
        <dbReference type="ARBA" id="ARBA00006620"/>
    </source>
</evidence>
<keyword evidence="6" id="KW-0694">RNA-binding</keyword>
<dbReference type="KEGG" id="mtw:CQW49_05150"/>
<keyword evidence="4" id="KW-0255">Endonuclease</keyword>
<dbReference type="InterPro" id="IPR012933">
    <property type="entry name" value="HicA_mRNA_interferase"/>
</dbReference>
<sequence>MTFDAFVRILESNGFRLHRQGKGSHAIYRGEANGEVRLVTVAAHRMSDDIKPG</sequence>
<keyword evidence="2" id="KW-1277">Toxin-antitoxin system</keyword>
<dbReference type="AlphaFoldDB" id="A0A2D2CXD5"/>
<name>A0A2D2CXD5_METT3</name>
<evidence type="ECO:0000256" key="5">
    <source>
        <dbReference type="ARBA" id="ARBA00022801"/>
    </source>
</evidence>
<dbReference type="EMBL" id="CP023737">
    <property type="protein sequence ID" value="ATQ67346.1"/>
    <property type="molecule type" value="Genomic_DNA"/>
</dbReference>
<dbReference type="Proteomes" id="UP000230709">
    <property type="component" value="Chromosome"/>
</dbReference>
<keyword evidence="7" id="KW-0346">Stress response</keyword>
<dbReference type="GO" id="GO:0004519">
    <property type="term" value="F:endonuclease activity"/>
    <property type="evidence" value="ECO:0007669"/>
    <property type="project" value="UniProtKB-KW"/>
</dbReference>
<evidence type="ECO:0000313" key="8">
    <source>
        <dbReference type="EMBL" id="ATQ67346.1"/>
    </source>
</evidence>
<dbReference type="Gene3D" id="3.30.920.30">
    <property type="entry name" value="Hypothetical protein"/>
    <property type="match status" value="1"/>
</dbReference>
<keyword evidence="5" id="KW-0378">Hydrolase</keyword>
<dbReference type="InterPro" id="IPR038570">
    <property type="entry name" value="HicA_sf"/>
</dbReference>
<reference evidence="9" key="1">
    <citation type="submission" date="2017-10" db="EMBL/GenBank/DDBJ databases">
        <title>Completed PacBio SMRT sequence of Methylosinus trichosporium OB3b reveals presence of a third large plasmid.</title>
        <authorList>
            <person name="Charles T.C."/>
            <person name="Lynch M.D.J."/>
            <person name="Heil J.R."/>
            <person name="Cheng J."/>
        </authorList>
    </citation>
    <scope>NUCLEOTIDE SEQUENCE [LARGE SCALE GENOMIC DNA]</scope>
    <source>
        <strain evidence="9">OB3b</strain>
    </source>
</reference>